<dbReference type="GO" id="GO:0009246">
    <property type="term" value="P:enterobacterial common antigen biosynthetic process"/>
    <property type="evidence" value="ECO:0007669"/>
    <property type="project" value="InterPro"/>
</dbReference>
<feature type="transmembrane region" description="Helical" evidence="6">
    <location>
        <begin position="214"/>
        <end position="237"/>
    </location>
</feature>
<evidence type="ECO:0000256" key="6">
    <source>
        <dbReference type="SAM" id="Phobius"/>
    </source>
</evidence>
<dbReference type="PANTHER" id="PTHR30250">
    <property type="entry name" value="PST FAMILY PREDICTED COLANIC ACID TRANSPORTER"/>
    <property type="match status" value="1"/>
</dbReference>
<comment type="subcellular location">
    <subcellularLocation>
        <location evidence="1">Cell membrane</location>
        <topology evidence="1">Multi-pass membrane protein</topology>
    </subcellularLocation>
</comment>
<organism evidence="7 8">
    <name type="scientific">Pseudomonas tructae</name>
    <dbReference type="NCBI Taxonomy" id="2518644"/>
    <lineage>
        <taxon>Bacteria</taxon>
        <taxon>Pseudomonadati</taxon>
        <taxon>Pseudomonadota</taxon>
        <taxon>Gammaproteobacteria</taxon>
        <taxon>Pseudomonadales</taxon>
        <taxon>Pseudomonadaceae</taxon>
        <taxon>Pseudomonas</taxon>
    </lineage>
</organism>
<dbReference type="InterPro" id="IPR044550">
    <property type="entry name" value="WzxE"/>
</dbReference>
<feature type="transmembrane region" description="Helical" evidence="6">
    <location>
        <begin position="12"/>
        <end position="34"/>
    </location>
</feature>
<keyword evidence="4 6" id="KW-1133">Transmembrane helix</keyword>
<evidence type="ECO:0000256" key="1">
    <source>
        <dbReference type="ARBA" id="ARBA00004651"/>
    </source>
</evidence>
<feature type="transmembrane region" description="Helical" evidence="6">
    <location>
        <begin position="363"/>
        <end position="385"/>
    </location>
</feature>
<feature type="transmembrane region" description="Helical" evidence="6">
    <location>
        <begin position="172"/>
        <end position="193"/>
    </location>
</feature>
<keyword evidence="3 6" id="KW-0812">Transmembrane</keyword>
<proteinExistence type="predicted"/>
<dbReference type="InterPro" id="IPR002797">
    <property type="entry name" value="Polysacc_synth"/>
</dbReference>
<feature type="transmembrane region" description="Helical" evidence="6">
    <location>
        <begin position="79"/>
        <end position="98"/>
    </location>
</feature>
<keyword evidence="8" id="KW-1185">Reference proteome</keyword>
<evidence type="ECO:0000256" key="2">
    <source>
        <dbReference type="ARBA" id="ARBA00022475"/>
    </source>
</evidence>
<dbReference type="RefSeq" id="WP_130265755.1">
    <property type="nucleotide sequence ID" value="NZ_CP035952.1"/>
</dbReference>
<sequence>MTLIKTSMLNGIAVIIKMLTLLGINKVLAVYVGPAGYAALGQFQNAVQMMTTFASGAINTGVTKYTAEYHEQPEKQHSIWRTAGSIALIGSLLASLIIALLNKQLAYWFLKDENFGGVFLWFAATLVLFTLNTLLLAILNGKKEVLSYVIANIAGSVFALLITVLMTLAWGLYGALVALAVYQSLAFFVTLWLCRKAPWFRVSYLFGAIEKPALVNLSKFTLMALASAICVPVSHILVRDHLGTTLGWEFAGYWEALWRMSSAYLIVATTTLSVYFLPRLSEVSEPGALRREIAQGYKLILPVSALCGLIIYLFRDLIISILFTPEFSPMRDLFAWQMIGDSLKIGSWLLAYLMLGKAMFKRFIALEVISASGFVFLTYGFTGWLGLEGVAMAHALIYLIYWVMVWRATAPLMKRDVQIAGSDV</sequence>
<feature type="transmembrane region" description="Helical" evidence="6">
    <location>
        <begin position="335"/>
        <end position="356"/>
    </location>
</feature>
<name>A0A411MM93_9PSED</name>
<feature type="transmembrane region" description="Helical" evidence="6">
    <location>
        <begin position="299"/>
        <end position="323"/>
    </location>
</feature>
<feature type="transmembrane region" description="Helical" evidence="6">
    <location>
        <begin position="257"/>
        <end position="278"/>
    </location>
</feature>
<protein>
    <submittedName>
        <fullName evidence="7">O-antigen translocase</fullName>
    </submittedName>
</protein>
<evidence type="ECO:0000256" key="3">
    <source>
        <dbReference type="ARBA" id="ARBA00022692"/>
    </source>
</evidence>
<evidence type="ECO:0000313" key="8">
    <source>
        <dbReference type="Proteomes" id="UP000291130"/>
    </source>
</evidence>
<keyword evidence="5 6" id="KW-0472">Membrane</keyword>
<reference evidence="7 8" key="1">
    <citation type="submission" date="2019-02" db="EMBL/GenBank/DDBJ databases">
        <title>Complete genome sequence of Pseudomonas sp. SNU WT1 isolated from rainbow trout.</title>
        <authorList>
            <person name="Oh W.T."/>
            <person name="Park S.C."/>
        </authorList>
    </citation>
    <scope>NUCLEOTIDE SEQUENCE [LARGE SCALE GENOMIC DNA]</scope>
    <source>
        <strain evidence="7 8">SNU WT1</strain>
    </source>
</reference>
<evidence type="ECO:0000256" key="5">
    <source>
        <dbReference type="ARBA" id="ARBA00023136"/>
    </source>
</evidence>
<dbReference type="Proteomes" id="UP000291130">
    <property type="component" value="Chromosome"/>
</dbReference>
<feature type="transmembrane region" description="Helical" evidence="6">
    <location>
        <begin position="118"/>
        <end position="138"/>
    </location>
</feature>
<dbReference type="KEGG" id="ptk:EXN22_20365"/>
<accession>A0A411MM93</accession>
<dbReference type="PANTHER" id="PTHR30250:SF30">
    <property type="entry name" value="LIPID III FLIPPASE"/>
    <property type="match status" value="1"/>
</dbReference>
<dbReference type="AlphaFoldDB" id="A0A411MM93"/>
<dbReference type="CDD" id="cd13125">
    <property type="entry name" value="MATE_like_10"/>
    <property type="match status" value="1"/>
</dbReference>
<dbReference type="EMBL" id="CP035952">
    <property type="protein sequence ID" value="QBF27921.1"/>
    <property type="molecule type" value="Genomic_DNA"/>
</dbReference>
<feature type="transmembrane region" description="Helical" evidence="6">
    <location>
        <begin position="145"/>
        <end position="166"/>
    </location>
</feature>
<dbReference type="Pfam" id="PF01943">
    <property type="entry name" value="Polysacc_synt"/>
    <property type="match status" value="1"/>
</dbReference>
<keyword evidence="2" id="KW-1003">Cell membrane</keyword>
<evidence type="ECO:0000313" key="7">
    <source>
        <dbReference type="EMBL" id="QBF27921.1"/>
    </source>
</evidence>
<dbReference type="OrthoDB" id="9769862at2"/>
<evidence type="ECO:0000256" key="4">
    <source>
        <dbReference type="ARBA" id="ARBA00022989"/>
    </source>
</evidence>
<feature type="transmembrane region" description="Helical" evidence="6">
    <location>
        <begin position="46"/>
        <end position="67"/>
    </location>
</feature>
<dbReference type="GO" id="GO:0005886">
    <property type="term" value="C:plasma membrane"/>
    <property type="evidence" value="ECO:0007669"/>
    <property type="project" value="UniProtKB-SubCell"/>
</dbReference>
<feature type="transmembrane region" description="Helical" evidence="6">
    <location>
        <begin position="391"/>
        <end position="409"/>
    </location>
</feature>
<dbReference type="InterPro" id="IPR050833">
    <property type="entry name" value="Poly_Biosynth_Transport"/>
</dbReference>
<gene>
    <name evidence="7" type="ORF">EXN22_20365</name>
</gene>